<proteinExistence type="predicted"/>
<accession>A0A3Q9RLP4</accession>
<dbReference type="Proteomes" id="UP000283095">
    <property type="component" value="Chromosome"/>
</dbReference>
<dbReference type="OrthoDB" id="552713at2"/>
<gene>
    <name evidence="1" type="ORF">BAOM_1388</name>
</gene>
<dbReference type="KEGG" id="pasa:BAOM_1388"/>
<organism evidence="1 2">
    <name type="scientific">Peribacillus asahii</name>
    <dbReference type="NCBI Taxonomy" id="228899"/>
    <lineage>
        <taxon>Bacteria</taxon>
        <taxon>Bacillati</taxon>
        <taxon>Bacillota</taxon>
        <taxon>Bacilli</taxon>
        <taxon>Bacillales</taxon>
        <taxon>Bacillaceae</taxon>
        <taxon>Peribacillus</taxon>
    </lineage>
</organism>
<evidence type="ECO:0000313" key="2">
    <source>
        <dbReference type="Proteomes" id="UP000283095"/>
    </source>
</evidence>
<dbReference type="RefSeq" id="WP_127759572.1">
    <property type="nucleotide sequence ID" value="NZ_CP026095.1"/>
</dbReference>
<reference evidence="1 2" key="1">
    <citation type="submission" date="2018-01" db="EMBL/GenBank/DDBJ databases">
        <title>Bacillus asahii Genome sequencing and assembly.</title>
        <authorList>
            <person name="Jiang H."/>
            <person name="Feng Y."/>
            <person name="Zhao F."/>
            <person name="Lin X."/>
        </authorList>
    </citation>
    <scope>NUCLEOTIDE SEQUENCE [LARGE SCALE GENOMIC DNA]</scope>
    <source>
        <strain evidence="1 2">OM18</strain>
    </source>
</reference>
<evidence type="ECO:0000313" key="1">
    <source>
        <dbReference type="EMBL" id="AZV41998.1"/>
    </source>
</evidence>
<name>A0A3Q9RLP4_9BACI</name>
<keyword evidence="1" id="KW-0378">Hydrolase</keyword>
<protein>
    <submittedName>
        <fullName evidence="1">Deoxyuridine 5'-triphosphate nucleotidohydrolase family protein</fullName>
    </submittedName>
</protein>
<dbReference type="AlphaFoldDB" id="A0A3Q9RLP4"/>
<sequence>MAKRKYDLTGQKIKMFTVLELSNEKDKNGKKKWKCQCECGNIRYILAQDLMSEKGQKSCGCTSIQRIREARMTHGMSKTRLYDIWVAMKSRCTNPNNTNYHHYGGRGIKLCDEWKKFENFMKWALDNGYKDDLSIDRIDVNGNYESSNCQWVTQKVQMNNTRRTKKLTYDGVTMSISMWAEELGISQQTLTRRINSGWSIENALTTPTRKNKEKKLKSKYLGWKSNEIIRFELVNLRGLKKKSFYSVSGNRRNNVYSTYKI</sequence>
<dbReference type="GO" id="GO:0016787">
    <property type="term" value="F:hydrolase activity"/>
    <property type="evidence" value="ECO:0007669"/>
    <property type="project" value="UniProtKB-KW"/>
</dbReference>
<dbReference type="EMBL" id="CP026095">
    <property type="protein sequence ID" value="AZV41998.1"/>
    <property type="molecule type" value="Genomic_DNA"/>
</dbReference>